<evidence type="ECO:0000256" key="1">
    <source>
        <dbReference type="ARBA" id="ARBA00023002"/>
    </source>
</evidence>
<proteinExistence type="inferred from homology"/>
<dbReference type="HAMAP" id="MF_01401">
    <property type="entry name" value="MsrA"/>
    <property type="match status" value="1"/>
</dbReference>
<protein>
    <recommendedName>
        <fullName evidence="4">Peptide methionine sulfoxide reductase MsrA</fullName>
        <shortName evidence="4">Protein-methionine-S-oxide reductase</shortName>
        <ecNumber evidence="4">1.8.4.11</ecNumber>
    </recommendedName>
    <alternativeName>
        <fullName evidence="4">Peptide-methionine (S)-S-oxide reductase</fullName>
        <shortName evidence="4">Peptide Met(O) reductase</shortName>
    </alternativeName>
</protein>
<keyword evidence="1 4" id="KW-0560">Oxidoreductase</keyword>
<sequence length="202" mass="23038">MYVFCHSYIRICGGINEAFKCNEKILVISAKLRPLLGHFILKGGVYLEVVYFAGGCLWGVQAFIKTLPGVMHTEAGRANGTSHTLEGDYDGYAECVKTEFDPTVITIRELMAYFFEIIDPYSLNKQGQDVGVKYRTGVYSENPEHLKEAKTFISERKDHDLIVVEVLPLTNYVRSAEEHQDRLSRYPNDYCHIPVELLSKYK</sequence>
<dbReference type="NCBIfam" id="NF004038">
    <property type="entry name" value="PRK05528.1"/>
    <property type="match status" value="1"/>
</dbReference>
<evidence type="ECO:0000259" key="5">
    <source>
        <dbReference type="Pfam" id="PF01625"/>
    </source>
</evidence>
<dbReference type="InterPro" id="IPR002569">
    <property type="entry name" value="Met_Sox_Rdtase_MsrA_dom"/>
</dbReference>
<dbReference type="GO" id="GO:0005737">
    <property type="term" value="C:cytoplasm"/>
    <property type="evidence" value="ECO:0007669"/>
    <property type="project" value="TreeGrafter"/>
</dbReference>
<name>A0A380C0C2_SPOPA</name>
<evidence type="ECO:0000256" key="4">
    <source>
        <dbReference type="HAMAP-Rule" id="MF_01401"/>
    </source>
</evidence>
<evidence type="ECO:0000313" key="7">
    <source>
        <dbReference type="Proteomes" id="UP000254519"/>
    </source>
</evidence>
<dbReference type="SUPFAM" id="SSF55068">
    <property type="entry name" value="Peptide methionine sulfoxide reductase"/>
    <property type="match status" value="1"/>
</dbReference>
<dbReference type="InterPro" id="IPR050162">
    <property type="entry name" value="MsrA_MetSO_reductase"/>
</dbReference>
<gene>
    <name evidence="6" type="primary">msrAB</name>
    <name evidence="4" type="synonym">msrA</name>
    <name evidence="6" type="ORF">NCTC4822_01968</name>
</gene>
<feature type="domain" description="Peptide methionine sulphoxide reductase MsrA" evidence="5">
    <location>
        <begin position="50"/>
        <end position="192"/>
    </location>
</feature>
<dbReference type="EMBL" id="UGYZ01000002">
    <property type="protein sequence ID" value="SUJ10462.1"/>
    <property type="molecule type" value="Genomic_DNA"/>
</dbReference>
<comment type="catalytic activity">
    <reaction evidence="3 4">
        <text>[thioredoxin]-disulfide + L-methionine + H2O = L-methionine (S)-S-oxide + [thioredoxin]-dithiol</text>
        <dbReference type="Rhea" id="RHEA:19993"/>
        <dbReference type="Rhea" id="RHEA-COMP:10698"/>
        <dbReference type="Rhea" id="RHEA-COMP:10700"/>
        <dbReference type="ChEBI" id="CHEBI:15377"/>
        <dbReference type="ChEBI" id="CHEBI:29950"/>
        <dbReference type="ChEBI" id="CHEBI:50058"/>
        <dbReference type="ChEBI" id="CHEBI:57844"/>
        <dbReference type="ChEBI" id="CHEBI:58772"/>
        <dbReference type="EC" id="1.8.4.11"/>
    </reaction>
</comment>
<comment type="similarity">
    <text evidence="4">Belongs to the MsrA Met sulfoxide reductase family.</text>
</comment>
<reference evidence="6 7" key="1">
    <citation type="submission" date="2018-06" db="EMBL/GenBank/DDBJ databases">
        <authorList>
            <consortium name="Pathogen Informatics"/>
            <person name="Doyle S."/>
        </authorList>
    </citation>
    <scope>NUCLEOTIDE SEQUENCE [LARGE SCALE GENOMIC DNA]</scope>
    <source>
        <strain evidence="7">ATCC 11859 / DSM 33 / NCIB 8841 / NCTC 4822</strain>
    </source>
</reference>
<dbReference type="Pfam" id="PF01625">
    <property type="entry name" value="PMSR"/>
    <property type="match status" value="1"/>
</dbReference>
<dbReference type="PANTHER" id="PTHR42799">
    <property type="entry name" value="MITOCHONDRIAL PEPTIDE METHIONINE SULFOXIDE REDUCTASE"/>
    <property type="match status" value="1"/>
</dbReference>
<dbReference type="InterPro" id="IPR036509">
    <property type="entry name" value="Met_Sox_Rdtase_MsrA_sf"/>
</dbReference>
<feature type="active site" evidence="4">
    <location>
        <position position="56"/>
    </location>
</feature>
<dbReference type="EC" id="1.8.4.11" evidence="4"/>
<accession>A0A380C0C2</accession>
<organism evidence="6 7">
    <name type="scientific">Sporosarcina pasteurii</name>
    <name type="common">Bacillus pasteurii</name>
    <dbReference type="NCBI Taxonomy" id="1474"/>
    <lineage>
        <taxon>Bacteria</taxon>
        <taxon>Bacillati</taxon>
        <taxon>Bacillota</taxon>
        <taxon>Bacilli</taxon>
        <taxon>Bacillales</taxon>
        <taxon>Caryophanaceae</taxon>
        <taxon>Sporosarcina</taxon>
    </lineage>
</organism>
<dbReference type="Proteomes" id="UP000254519">
    <property type="component" value="Unassembled WGS sequence"/>
</dbReference>
<keyword evidence="7" id="KW-1185">Reference proteome</keyword>
<evidence type="ECO:0000256" key="2">
    <source>
        <dbReference type="ARBA" id="ARBA00047806"/>
    </source>
</evidence>
<dbReference type="PANTHER" id="PTHR42799:SF2">
    <property type="entry name" value="MITOCHONDRIAL PEPTIDE METHIONINE SULFOXIDE REDUCTASE"/>
    <property type="match status" value="1"/>
</dbReference>
<comment type="function">
    <text evidence="4">Has an important function as a repair enzyme for proteins that have been inactivated by oxidation. Catalyzes the reversible oxidation-reduction of methionine sulfoxide in proteins to methionine.</text>
</comment>
<dbReference type="GO" id="GO:0008113">
    <property type="term" value="F:peptide-methionine (S)-S-oxide reductase activity"/>
    <property type="evidence" value="ECO:0007669"/>
    <property type="project" value="UniProtKB-UniRule"/>
</dbReference>
<evidence type="ECO:0000313" key="6">
    <source>
        <dbReference type="EMBL" id="SUJ10462.1"/>
    </source>
</evidence>
<dbReference type="GO" id="GO:0033744">
    <property type="term" value="F:L-methionine:thioredoxin-disulfide S-oxidoreductase activity"/>
    <property type="evidence" value="ECO:0007669"/>
    <property type="project" value="RHEA"/>
</dbReference>
<evidence type="ECO:0000256" key="3">
    <source>
        <dbReference type="ARBA" id="ARBA00048782"/>
    </source>
</evidence>
<dbReference type="GO" id="GO:0034599">
    <property type="term" value="P:cellular response to oxidative stress"/>
    <property type="evidence" value="ECO:0007669"/>
    <property type="project" value="TreeGrafter"/>
</dbReference>
<dbReference type="AlphaFoldDB" id="A0A380C0C2"/>
<dbReference type="Gene3D" id="3.30.1060.10">
    <property type="entry name" value="Peptide methionine sulphoxide reductase MsrA"/>
    <property type="match status" value="1"/>
</dbReference>
<comment type="catalytic activity">
    <reaction evidence="2 4">
        <text>L-methionyl-[protein] + [thioredoxin]-disulfide + H2O = L-methionyl-(S)-S-oxide-[protein] + [thioredoxin]-dithiol</text>
        <dbReference type="Rhea" id="RHEA:14217"/>
        <dbReference type="Rhea" id="RHEA-COMP:10698"/>
        <dbReference type="Rhea" id="RHEA-COMP:10700"/>
        <dbReference type="Rhea" id="RHEA-COMP:12313"/>
        <dbReference type="Rhea" id="RHEA-COMP:12315"/>
        <dbReference type="ChEBI" id="CHEBI:15377"/>
        <dbReference type="ChEBI" id="CHEBI:16044"/>
        <dbReference type="ChEBI" id="CHEBI:29950"/>
        <dbReference type="ChEBI" id="CHEBI:44120"/>
        <dbReference type="ChEBI" id="CHEBI:50058"/>
        <dbReference type="EC" id="1.8.4.11"/>
    </reaction>
</comment>